<evidence type="ECO:0000256" key="1">
    <source>
        <dbReference type="SAM" id="Phobius"/>
    </source>
</evidence>
<dbReference type="OrthoDB" id="8591832at2"/>
<protein>
    <recommendedName>
        <fullName evidence="4">DUF3429 domain-containing protein</fullName>
    </recommendedName>
</protein>
<dbReference type="Pfam" id="PF11911">
    <property type="entry name" value="DUF3429"/>
    <property type="match status" value="1"/>
</dbReference>
<comment type="caution">
    <text evidence="2">The sequence shown here is derived from an EMBL/GenBank/DDBJ whole genome shotgun (WGS) entry which is preliminary data.</text>
</comment>
<feature type="transmembrane region" description="Helical" evidence="1">
    <location>
        <begin position="116"/>
        <end position="139"/>
    </location>
</feature>
<keyword evidence="1" id="KW-1133">Transmembrane helix</keyword>
<sequence length="140" mass="16135">MNNLRHITTQHRVFGYSGLIPFVGFSLYLILIDDSWQDWLISYAALIFSFLGGILWAFSLNGSTPRHCSWVSIGAMLWAWLWLVCNPQGQLIIAAFSFVALWLYERHYLLDIYPESFFRLRTHLSLTAATSLLLSGIFIE</sequence>
<organism evidence="2 3">
    <name type="scientific">Neptuniibacter caesariensis</name>
    <dbReference type="NCBI Taxonomy" id="207954"/>
    <lineage>
        <taxon>Bacteria</taxon>
        <taxon>Pseudomonadati</taxon>
        <taxon>Pseudomonadota</taxon>
        <taxon>Gammaproteobacteria</taxon>
        <taxon>Oceanospirillales</taxon>
        <taxon>Oceanospirillaceae</taxon>
        <taxon>Neptuniibacter</taxon>
    </lineage>
</organism>
<dbReference type="PANTHER" id="PTHR15887">
    <property type="entry name" value="TRANSMEMBRANE PROTEIN 69"/>
    <property type="match status" value="1"/>
</dbReference>
<dbReference type="EMBL" id="AAOW01000014">
    <property type="protein sequence ID" value="EAR60724.1"/>
    <property type="molecule type" value="Genomic_DNA"/>
</dbReference>
<evidence type="ECO:0000313" key="2">
    <source>
        <dbReference type="EMBL" id="EAR60724.1"/>
    </source>
</evidence>
<dbReference type="AlphaFoldDB" id="A0A7U8C6C6"/>
<dbReference type="Proteomes" id="UP000002171">
    <property type="component" value="Unassembled WGS sequence"/>
</dbReference>
<name>A0A7U8C6C6_NEPCE</name>
<accession>A0A7U8C6C6</accession>
<feature type="transmembrane region" description="Helical" evidence="1">
    <location>
        <begin position="79"/>
        <end position="104"/>
    </location>
</feature>
<feature type="transmembrane region" description="Helical" evidence="1">
    <location>
        <begin position="13"/>
        <end position="32"/>
    </location>
</feature>
<keyword evidence="3" id="KW-1185">Reference proteome</keyword>
<feature type="transmembrane region" description="Helical" evidence="1">
    <location>
        <begin position="39"/>
        <end position="59"/>
    </location>
</feature>
<evidence type="ECO:0000313" key="3">
    <source>
        <dbReference type="Proteomes" id="UP000002171"/>
    </source>
</evidence>
<keyword evidence="1" id="KW-0472">Membrane</keyword>
<gene>
    <name evidence="2" type="ORF">MED92_13653</name>
</gene>
<dbReference type="PANTHER" id="PTHR15887:SF1">
    <property type="entry name" value="TRANSMEMBRANE PROTEIN 69"/>
    <property type="match status" value="1"/>
</dbReference>
<evidence type="ECO:0008006" key="4">
    <source>
        <dbReference type="Google" id="ProtNLM"/>
    </source>
</evidence>
<keyword evidence="1" id="KW-0812">Transmembrane</keyword>
<reference evidence="2 3" key="1">
    <citation type="submission" date="2006-02" db="EMBL/GenBank/DDBJ databases">
        <authorList>
            <person name="Pinhassi J."/>
            <person name="Pedros-Alio C."/>
            <person name="Ferriera S."/>
            <person name="Johnson J."/>
            <person name="Kravitz S."/>
            <person name="Halpern A."/>
            <person name="Remington K."/>
            <person name="Beeson K."/>
            <person name="Tran B."/>
            <person name="Rogers Y.-H."/>
            <person name="Friedman R."/>
            <person name="Venter J.C."/>
        </authorList>
    </citation>
    <scope>NUCLEOTIDE SEQUENCE [LARGE SCALE GENOMIC DNA]</scope>
    <source>
        <strain evidence="2 3">MED92</strain>
    </source>
</reference>
<dbReference type="RefSeq" id="WP_007020396.1">
    <property type="nucleotide sequence ID" value="NZ_CH724125.1"/>
</dbReference>
<dbReference type="InterPro" id="IPR021836">
    <property type="entry name" value="DUF3429"/>
</dbReference>
<proteinExistence type="predicted"/>